<comment type="subcellular location">
    <subcellularLocation>
        <location evidence="6">Nucleus</location>
    </subcellularLocation>
</comment>
<dbReference type="GO" id="GO:0004518">
    <property type="term" value="F:nuclease activity"/>
    <property type="evidence" value="ECO:0007669"/>
    <property type="project" value="UniProtKB-KW"/>
</dbReference>
<comment type="catalytic activity">
    <reaction evidence="3">
        <text>a 5'-end (N(7)-methyl 5'-triphosphoguanosine)-ribonucleoside-ribonucleotide in mRNA + H2O = a (N(7)-methyl 5'-triphosphoguanosine)-nucleoside + a 5'-end phospho-ribonucleoside in mRNA + H(+)</text>
        <dbReference type="Rhea" id="RHEA:66928"/>
        <dbReference type="Rhea" id="RHEA-COMP:15692"/>
        <dbReference type="Rhea" id="RHEA-COMP:17313"/>
        <dbReference type="ChEBI" id="CHEBI:15377"/>
        <dbReference type="ChEBI" id="CHEBI:15378"/>
        <dbReference type="ChEBI" id="CHEBI:138282"/>
        <dbReference type="ChEBI" id="CHEBI:172876"/>
        <dbReference type="ChEBI" id="CHEBI:172877"/>
    </reaction>
    <physiologicalReaction direction="left-to-right" evidence="3">
        <dbReference type="Rhea" id="RHEA:66929"/>
    </physiologicalReaction>
</comment>
<comment type="catalytic activity">
    <reaction evidence="5">
        <text>a 5'-end NAD(+)-phospho-ribonucleoside in mRNA + H2O = a 5'-end phospho-ribonucleoside in mRNA + NAD(+) + H(+)</text>
        <dbReference type="Rhea" id="RHEA:60880"/>
        <dbReference type="Rhea" id="RHEA-COMP:15692"/>
        <dbReference type="Rhea" id="RHEA-COMP:15698"/>
        <dbReference type="ChEBI" id="CHEBI:15377"/>
        <dbReference type="ChEBI" id="CHEBI:15378"/>
        <dbReference type="ChEBI" id="CHEBI:57540"/>
        <dbReference type="ChEBI" id="CHEBI:138282"/>
        <dbReference type="ChEBI" id="CHEBI:144029"/>
    </reaction>
    <physiologicalReaction direction="left-to-right" evidence="5">
        <dbReference type="Rhea" id="RHEA:60881"/>
    </physiologicalReaction>
</comment>
<dbReference type="AlphaFoldDB" id="A0A8H7KG47"/>
<dbReference type="GO" id="GO:0110155">
    <property type="term" value="P:NAD-cap decapping"/>
    <property type="evidence" value="ECO:0007669"/>
    <property type="project" value="TreeGrafter"/>
</dbReference>
<keyword evidence="6" id="KW-0547">Nucleotide-binding</keyword>
<feature type="region of interest" description="Disordered" evidence="7">
    <location>
        <begin position="1"/>
        <end position="52"/>
    </location>
</feature>
<dbReference type="Pfam" id="PF08652">
    <property type="entry name" value="RAI1"/>
    <property type="match status" value="1"/>
</dbReference>
<organism evidence="9 10">
    <name type="scientific">Agaricus bisporus var. burnettii</name>
    <dbReference type="NCBI Taxonomy" id="192524"/>
    <lineage>
        <taxon>Eukaryota</taxon>
        <taxon>Fungi</taxon>
        <taxon>Dikarya</taxon>
        <taxon>Basidiomycota</taxon>
        <taxon>Agaricomycotina</taxon>
        <taxon>Agaricomycetes</taxon>
        <taxon>Agaricomycetidae</taxon>
        <taxon>Agaricales</taxon>
        <taxon>Agaricineae</taxon>
        <taxon>Agaricaceae</taxon>
        <taxon>Agaricus</taxon>
    </lineage>
</organism>
<protein>
    <recommendedName>
        <fullName evidence="6">Decapping nuclease</fullName>
        <ecNumber evidence="6">3.6.1.-</ecNumber>
    </recommendedName>
</protein>
<dbReference type="GO" id="GO:0005829">
    <property type="term" value="C:cytosol"/>
    <property type="evidence" value="ECO:0007669"/>
    <property type="project" value="TreeGrafter"/>
</dbReference>
<sequence length="399" mass="46076">MNLKRGREDSHHSEEVKRAKTEPSTPGKEPPRGASEEESLSYPDITRPLPRNVVPTPFQQPTQLATFSYTPDRELVFDNSAMKYYVEPPRGVKLNYGYDQWIKQEEERGRIDNLLKALSRVRSDPTRHTAVKELGVVSWRGVMTKILTAPYEERDGWELNVMNVDGTLYFEEYVSEARALEKQNMNPRQSMQTYYGYAFESYCTADTPRRPAPDPTCRDPFGWSGDVNNNVQWCSVVRTKLDKYTERPDTFVELKTSLTLRGPQDEARFEKKLLKFYFQSFLLGVPEIVVGFRTPAGVVSTIQSFKTVEIPRMVRGKASAWDPLVCLDWAGRFLTYVRQRMASEEKTSSGPKVWRVWFMPGSGIRLRELNATEVVDVEHGEDRIGFLPRWYWTELGQGR</sequence>
<comment type="caution">
    <text evidence="9">The sequence shown here is derived from an EMBL/GenBank/DDBJ whole genome shotgun (WGS) entry which is preliminary data.</text>
</comment>
<dbReference type="GO" id="GO:0000166">
    <property type="term" value="F:nucleotide binding"/>
    <property type="evidence" value="ECO:0007669"/>
    <property type="project" value="UniProtKB-KW"/>
</dbReference>
<evidence type="ECO:0000313" key="9">
    <source>
        <dbReference type="EMBL" id="KAF7771601.1"/>
    </source>
</evidence>
<keyword evidence="6" id="KW-0694">RNA-binding</keyword>
<evidence type="ECO:0000256" key="6">
    <source>
        <dbReference type="RuleBase" id="RU367113"/>
    </source>
</evidence>
<comment type="function">
    <text evidence="6">Decapping enzyme for NAD-capped RNAs: specifically hydrolyzes the nicotinamide adenine dinucleotide (NAD) cap from a subset of RNAs by removing the entire NAD moiety from the 5'-end of an NAD-capped RNA.</text>
</comment>
<dbReference type="GO" id="GO:0034353">
    <property type="term" value="F:mRNA 5'-diphosphatase activity"/>
    <property type="evidence" value="ECO:0007669"/>
    <property type="project" value="TreeGrafter"/>
</dbReference>
<reference evidence="9 10" key="1">
    <citation type="journal article" name="Sci. Rep.">
        <title>Telomere-to-telomere assembled and centromere annotated genomes of the two main subspecies of the button mushroom Agaricus bisporus reveal especially polymorphic chromosome ends.</title>
        <authorList>
            <person name="Sonnenberg A.S.M."/>
            <person name="Sedaghat-Telgerd N."/>
            <person name="Lavrijssen B."/>
            <person name="Ohm R.A."/>
            <person name="Hendrickx P.M."/>
            <person name="Scholtmeijer K."/>
            <person name="Baars J.J.P."/>
            <person name="van Peer A."/>
        </authorList>
    </citation>
    <scope>NUCLEOTIDE SEQUENCE [LARGE SCALE GENOMIC DNA]</scope>
    <source>
        <strain evidence="9 10">H119_p4</strain>
    </source>
</reference>
<keyword evidence="6" id="KW-0540">Nuclease</keyword>
<accession>A0A8H7KG47</accession>
<dbReference type="GO" id="GO:0046872">
    <property type="term" value="F:metal ion binding"/>
    <property type="evidence" value="ECO:0007669"/>
    <property type="project" value="UniProtKB-KW"/>
</dbReference>
<keyword evidence="6" id="KW-0479">Metal-binding</keyword>
<evidence type="ECO:0000256" key="4">
    <source>
        <dbReference type="ARBA" id="ARBA00044692"/>
    </source>
</evidence>
<comment type="similarity">
    <text evidence="2 6">Belongs to the DXO/Dom3Z family.</text>
</comment>
<dbReference type="PANTHER" id="PTHR12395:SF9">
    <property type="entry name" value="DECAPPING AND EXORIBONUCLEASE PROTEIN"/>
    <property type="match status" value="1"/>
</dbReference>
<dbReference type="GO" id="GO:0005634">
    <property type="term" value="C:nucleus"/>
    <property type="evidence" value="ECO:0007669"/>
    <property type="project" value="UniProtKB-SubCell"/>
</dbReference>
<evidence type="ECO:0000256" key="1">
    <source>
        <dbReference type="ARBA" id="ARBA00001968"/>
    </source>
</evidence>
<name>A0A8H7KG47_AGABI</name>
<feature type="compositionally biased region" description="Basic and acidic residues" evidence="7">
    <location>
        <begin position="1"/>
        <end position="21"/>
    </location>
</feature>
<dbReference type="Proteomes" id="UP000629468">
    <property type="component" value="Unassembled WGS sequence"/>
</dbReference>
<dbReference type="PANTHER" id="PTHR12395">
    <property type="entry name" value="DOM-3 RELATED"/>
    <property type="match status" value="1"/>
</dbReference>
<dbReference type="InterPro" id="IPR039039">
    <property type="entry name" value="RAI1-like_fam"/>
</dbReference>
<comment type="catalytic activity">
    <reaction evidence="4">
        <text>a 5'-end triphospho-ribonucleoside in mRNA + H2O = a 5'-end phospho-ribonucleoside in mRNA + diphosphate + H(+)</text>
        <dbReference type="Rhea" id="RHEA:78683"/>
        <dbReference type="Rhea" id="RHEA-COMP:15692"/>
        <dbReference type="Rhea" id="RHEA-COMP:17164"/>
        <dbReference type="ChEBI" id="CHEBI:15377"/>
        <dbReference type="ChEBI" id="CHEBI:15378"/>
        <dbReference type="ChEBI" id="CHEBI:33019"/>
        <dbReference type="ChEBI" id="CHEBI:138282"/>
        <dbReference type="ChEBI" id="CHEBI:167618"/>
    </reaction>
    <physiologicalReaction direction="left-to-right" evidence="4">
        <dbReference type="Rhea" id="RHEA:78684"/>
    </physiologicalReaction>
</comment>
<evidence type="ECO:0000256" key="5">
    <source>
        <dbReference type="ARBA" id="ARBA00048124"/>
    </source>
</evidence>
<dbReference type="EMBL" id="JABXXO010000008">
    <property type="protein sequence ID" value="KAF7771601.1"/>
    <property type="molecule type" value="Genomic_DNA"/>
</dbReference>
<dbReference type="GO" id="GO:0003723">
    <property type="term" value="F:RNA binding"/>
    <property type="evidence" value="ECO:0007669"/>
    <property type="project" value="UniProtKB-KW"/>
</dbReference>
<feature type="domain" description="RAI1-like" evidence="8">
    <location>
        <begin position="59"/>
        <end position="392"/>
    </location>
</feature>
<dbReference type="EC" id="3.6.1.-" evidence="6"/>
<gene>
    <name evidence="9" type="ORF">Agabi119p4_5912</name>
</gene>
<dbReference type="InterPro" id="IPR013961">
    <property type="entry name" value="RAI1"/>
</dbReference>
<comment type="cofactor">
    <cofactor evidence="1 6">
        <name>a divalent metal cation</name>
        <dbReference type="ChEBI" id="CHEBI:60240"/>
    </cofactor>
</comment>
<proteinExistence type="inferred from homology"/>
<dbReference type="GO" id="GO:0000956">
    <property type="term" value="P:nuclear-transcribed mRNA catabolic process"/>
    <property type="evidence" value="ECO:0007669"/>
    <property type="project" value="TreeGrafter"/>
</dbReference>
<evidence type="ECO:0000313" key="10">
    <source>
        <dbReference type="Proteomes" id="UP000629468"/>
    </source>
</evidence>
<keyword evidence="6" id="KW-0539">Nucleus</keyword>
<evidence type="ECO:0000256" key="2">
    <source>
        <dbReference type="ARBA" id="ARBA00006562"/>
    </source>
</evidence>
<evidence type="ECO:0000256" key="3">
    <source>
        <dbReference type="ARBA" id="ARBA00044676"/>
    </source>
</evidence>
<evidence type="ECO:0000256" key="7">
    <source>
        <dbReference type="SAM" id="MobiDB-lite"/>
    </source>
</evidence>
<keyword evidence="6" id="KW-0378">Hydrolase</keyword>
<evidence type="ECO:0000259" key="8">
    <source>
        <dbReference type="Pfam" id="PF08652"/>
    </source>
</evidence>